<gene>
    <name evidence="1" type="ORF">LN736_12580</name>
</gene>
<dbReference type="CDD" id="cd07516">
    <property type="entry name" value="HAD_Pase"/>
    <property type="match status" value="1"/>
</dbReference>
<dbReference type="InterPro" id="IPR000150">
    <property type="entry name" value="Cof"/>
</dbReference>
<keyword evidence="2" id="KW-1185">Reference proteome</keyword>
<evidence type="ECO:0000313" key="2">
    <source>
        <dbReference type="Proteomes" id="UP001165422"/>
    </source>
</evidence>
<dbReference type="Proteomes" id="UP001165422">
    <property type="component" value="Unassembled WGS sequence"/>
</dbReference>
<dbReference type="SFLD" id="SFLDS00003">
    <property type="entry name" value="Haloacid_Dehalogenase"/>
    <property type="match status" value="1"/>
</dbReference>
<dbReference type="RefSeq" id="WP_150357825.1">
    <property type="nucleotide sequence ID" value="NZ_JAJJPB010000017.1"/>
</dbReference>
<name>A0ABS8N7F2_9CLOT</name>
<accession>A0ABS8N7F2</accession>
<dbReference type="NCBIfam" id="TIGR01484">
    <property type="entry name" value="HAD-SF-IIB"/>
    <property type="match status" value="1"/>
</dbReference>
<dbReference type="NCBIfam" id="TIGR00099">
    <property type="entry name" value="Cof-subfamily"/>
    <property type="match status" value="1"/>
</dbReference>
<proteinExistence type="predicted"/>
<dbReference type="PANTHER" id="PTHR10000">
    <property type="entry name" value="PHOSPHOSERINE PHOSPHATASE"/>
    <property type="match status" value="1"/>
</dbReference>
<dbReference type="InterPro" id="IPR023214">
    <property type="entry name" value="HAD_sf"/>
</dbReference>
<dbReference type="SFLD" id="SFLDG01140">
    <property type="entry name" value="C2.B:_Phosphomannomutase_and_P"/>
    <property type="match status" value="1"/>
</dbReference>
<dbReference type="Gene3D" id="3.40.50.1000">
    <property type="entry name" value="HAD superfamily/HAD-like"/>
    <property type="match status" value="1"/>
</dbReference>
<dbReference type="InterPro" id="IPR036412">
    <property type="entry name" value="HAD-like_sf"/>
</dbReference>
<dbReference type="SUPFAM" id="SSF56784">
    <property type="entry name" value="HAD-like"/>
    <property type="match status" value="1"/>
</dbReference>
<dbReference type="EMBL" id="JAJJPB010000017">
    <property type="protein sequence ID" value="MCC9295695.1"/>
    <property type="molecule type" value="Genomic_DNA"/>
</dbReference>
<dbReference type="Gene3D" id="3.30.1240.10">
    <property type="match status" value="1"/>
</dbReference>
<reference evidence="1" key="1">
    <citation type="submission" date="2021-11" db="EMBL/GenBank/DDBJ databases">
        <authorList>
            <person name="Qingchun L."/>
            <person name="Dong Z."/>
            <person name="Zongwei Q."/>
            <person name="Jia Z."/>
            <person name="Duotao L."/>
        </authorList>
    </citation>
    <scope>NUCLEOTIDE SEQUENCE</scope>
    <source>
        <strain evidence="1">WLY-B-L2</strain>
    </source>
</reference>
<dbReference type="PANTHER" id="PTHR10000:SF8">
    <property type="entry name" value="HAD SUPERFAMILY HYDROLASE-LIKE, TYPE 3"/>
    <property type="match status" value="1"/>
</dbReference>
<organism evidence="1 2">
    <name type="scientific">Clostridium aromativorans</name>
    <dbReference type="NCBI Taxonomy" id="2836848"/>
    <lineage>
        <taxon>Bacteria</taxon>
        <taxon>Bacillati</taxon>
        <taxon>Bacillota</taxon>
        <taxon>Clostridia</taxon>
        <taxon>Eubacteriales</taxon>
        <taxon>Clostridiaceae</taxon>
        <taxon>Clostridium</taxon>
    </lineage>
</organism>
<dbReference type="GO" id="GO:0016787">
    <property type="term" value="F:hydrolase activity"/>
    <property type="evidence" value="ECO:0007669"/>
    <property type="project" value="UniProtKB-KW"/>
</dbReference>
<comment type="caution">
    <text evidence="1">The sequence shown here is derived from an EMBL/GenBank/DDBJ whole genome shotgun (WGS) entry which is preliminary data.</text>
</comment>
<protein>
    <submittedName>
        <fullName evidence="1">Cof-type HAD-IIB family hydrolase</fullName>
    </submittedName>
</protein>
<keyword evidence="1" id="KW-0378">Hydrolase</keyword>
<sequence>MNYKIIAMDMDGTLLDDEKFISQYNVDMIRRASELGIKVVMATGRLPGSLKFYYHTLFQNQPVICCNGSMILDENGNVIKSEPVDKVEILKTIDILREEKDTYYHFYDDHRLYCEQFKYTTKRFYEFNRKIDRKFRMEISILPDSRKFIESTEENIHKLVAIDSDLGYLERLRKKIEGSTKVGITKSGIDNIEIISRGNSKGNGLKALADYYRIPISECIAVGNDENDKSMIKAAGLGVAVSNARQILKESADYITKNDNNNGAIGEVIKKFIL</sequence>
<dbReference type="Pfam" id="PF08282">
    <property type="entry name" value="Hydrolase_3"/>
    <property type="match status" value="1"/>
</dbReference>
<dbReference type="InterPro" id="IPR006379">
    <property type="entry name" value="HAD-SF_hydro_IIB"/>
</dbReference>
<evidence type="ECO:0000313" key="1">
    <source>
        <dbReference type="EMBL" id="MCC9295695.1"/>
    </source>
</evidence>